<dbReference type="Proteomes" id="UP000228767">
    <property type="component" value="Unassembled WGS sequence"/>
</dbReference>
<evidence type="ECO:0000313" key="7">
    <source>
        <dbReference type="EMBL" id="PIR44854.1"/>
    </source>
</evidence>
<dbReference type="AlphaFoldDB" id="A0A2H0RFQ6"/>
<dbReference type="InterPro" id="IPR044666">
    <property type="entry name" value="Cyclophilin_A-like"/>
</dbReference>
<comment type="function">
    <text evidence="1 5">PPIases accelerate the folding of proteins. It catalyzes the cis-trans isomerization of proline imidic peptide bonds in oligopeptides.</text>
</comment>
<evidence type="ECO:0000256" key="2">
    <source>
        <dbReference type="ARBA" id="ARBA00007365"/>
    </source>
</evidence>
<evidence type="ECO:0000256" key="1">
    <source>
        <dbReference type="ARBA" id="ARBA00002388"/>
    </source>
</evidence>
<keyword evidence="3 5" id="KW-0697">Rotamase</keyword>
<dbReference type="SUPFAM" id="SSF50891">
    <property type="entry name" value="Cyclophilin-like"/>
    <property type="match status" value="1"/>
</dbReference>
<dbReference type="CDD" id="cd00317">
    <property type="entry name" value="cyclophilin"/>
    <property type="match status" value="1"/>
</dbReference>
<evidence type="ECO:0000256" key="4">
    <source>
        <dbReference type="ARBA" id="ARBA00023235"/>
    </source>
</evidence>
<dbReference type="InterPro" id="IPR029000">
    <property type="entry name" value="Cyclophilin-like_dom_sf"/>
</dbReference>
<feature type="domain" description="PPIase cyclophilin-type" evidence="6">
    <location>
        <begin position="1"/>
        <end position="154"/>
    </location>
</feature>
<evidence type="ECO:0000313" key="8">
    <source>
        <dbReference type="Proteomes" id="UP000228767"/>
    </source>
</evidence>
<dbReference type="Gene3D" id="2.40.100.10">
    <property type="entry name" value="Cyclophilin-like"/>
    <property type="match status" value="1"/>
</dbReference>
<comment type="caution">
    <text evidence="7">The sequence shown here is derived from an EMBL/GenBank/DDBJ whole genome shotgun (WGS) entry which is preliminary data.</text>
</comment>
<protein>
    <recommendedName>
        <fullName evidence="5">Peptidyl-prolyl cis-trans isomerase</fullName>
        <shortName evidence="5">PPIase</shortName>
        <ecNumber evidence="5">5.2.1.8</ecNumber>
    </recommendedName>
</protein>
<gene>
    <name evidence="7" type="ORF">COV10_02645</name>
</gene>
<proteinExistence type="inferred from homology"/>
<dbReference type="EC" id="5.2.1.8" evidence="5"/>
<organism evidence="7 8">
    <name type="scientific">Candidatus Vogelbacteria bacterium CG10_big_fil_rev_8_21_14_0_10_51_16</name>
    <dbReference type="NCBI Taxonomy" id="1975045"/>
    <lineage>
        <taxon>Bacteria</taxon>
        <taxon>Candidatus Vogeliibacteriota</taxon>
    </lineage>
</organism>
<dbReference type="PROSITE" id="PS00170">
    <property type="entry name" value="CSA_PPIASE_1"/>
    <property type="match status" value="1"/>
</dbReference>
<dbReference type="Pfam" id="PF00160">
    <property type="entry name" value="Pro_isomerase"/>
    <property type="match status" value="1"/>
</dbReference>
<evidence type="ECO:0000256" key="5">
    <source>
        <dbReference type="RuleBase" id="RU363019"/>
    </source>
</evidence>
<dbReference type="PIRSF" id="PIRSF001467">
    <property type="entry name" value="Peptidylpro_ismrse"/>
    <property type="match status" value="1"/>
</dbReference>
<dbReference type="GO" id="GO:0006457">
    <property type="term" value="P:protein folding"/>
    <property type="evidence" value="ECO:0007669"/>
    <property type="project" value="InterPro"/>
</dbReference>
<name>A0A2H0RFQ6_9BACT</name>
<comment type="similarity">
    <text evidence="2 5">Belongs to the cyclophilin-type PPIase family.</text>
</comment>
<dbReference type="EMBL" id="PCYI01000019">
    <property type="protein sequence ID" value="PIR44854.1"/>
    <property type="molecule type" value="Genomic_DNA"/>
</dbReference>
<dbReference type="PROSITE" id="PS50072">
    <property type="entry name" value="CSA_PPIASE_2"/>
    <property type="match status" value="1"/>
</dbReference>
<reference evidence="7 8" key="1">
    <citation type="submission" date="2017-09" db="EMBL/GenBank/DDBJ databases">
        <title>Depth-based differentiation of microbial function through sediment-hosted aquifers and enrichment of novel symbionts in the deep terrestrial subsurface.</title>
        <authorList>
            <person name="Probst A.J."/>
            <person name="Ladd B."/>
            <person name="Jarett J.K."/>
            <person name="Geller-Mcgrath D.E."/>
            <person name="Sieber C.M."/>
            <person name="Emerson J.B."/>
            <person name="Anantharaman K."/>
            <person name="Thomas B.C."/>
            <person name="Malmstrom R."/>
            <person name="Stieglmeier M."/>
            <person name="Klingl A."/>
            <person name="Woyke T."/>
            <person name="Ryan C.M."/>
            <person name="Banfield J.F."/>
        </authorList>
    </citation>
    <scope>NUCLEOTIDE SEQUENCE [LARGE SCALE GENOMIC DNA]</scope>
    <source>
        <strain evidence="7">CG10_big_fil_rev_8_21_14_0_10_51_16</strain>
    </source>
</reference>
<dbReference type="PANTHER" id="PTHR45625">
    <property type="entry name" value="PEPTIDYL-PROLYL CIS-TRANS ISOMERASE-RELATED"/>
    <property type="match status" value="1"/>
</dbReference>
<evidence type="ECO:0000259" key="6">
    <source>
        <dbReference type="PROSITE" id="PS50072"/>
    </source>
</evidence>
<dbReference type="InterPro" id="IPR020892">
    <property type="entry name" value="Cyclophilin-type_PPIase_CS"/>
</dbReference>
<dbReference type="PRINTS" id="PR00153">
    <property type="entry name" value="CSAPPISMRASE"/>
</dbReference>
<sequence>MILETNKGDITLELYFDKAPNTVENFVRLAKEGFYDGTKFHRVISGFMIQGGDPLSKSDNSARWGTGGPGYAFADEINNELLVAGVLAMANSGPDTNGSQFFVVTAKETPWLDGKHTVFGRVIRGMDVVREIERVPTDLYDRPRDPVVLIRARFQY</sequence>
<comment type="catalytic activity">
    <reaction evidence="5">
        <text>[protein]-peptidylproline (omega=180) = [protein]-peptidylproline (omega=0)</text>
        <dbReference type="Rhea" id="RHEA:16237"/>
        <dbReference type="Rhea" id="RHEA-COMP:10747"/>
        <dbReference type="Rhea" id="RHEA-COMP:10748"/>
        <dbReference type="ChEBI" id="CHEBI:83833"/>
        <dbReference type="ChEBI" id="CHEBI:83834"/>
        <dbReference type="EC" id="5.2.1.8"/>
    </reaction>
</comment>
<keyword evidence="4 5" id="KW-0413">Isomerase</keyword>
<dbReference type="InterPro" id="IPR024936">
    <property type="entry name" value="Cyclophilin-type_PPIase"/>
</dbReference>
<accession>A0A2H0RFQ6</accession>
<evidence type="ECO:0000256" key="3">
    <source>
        <dbReference type="ARBA" id="ARBA00023110"/>
    </source>
</evidence>
<dbReference type="GO" id="GO:0003755">
    <property type="term" value="F:peptidyl-prolyl cis-trans isomerase activity"/>
    <property type="evidence" value="ECO:0007669"/>
    <property type="project" value="UniProtKB-UniRule"/>
</dbReference>
<dbReference type="PANTHER" id="PTHR45625:SF4">
    <property type="entry name" value="PEPTIDYLPROLYL ISOMERASE DOMAIN AND WD REPEAT-CONTAINING PROTEIN 1"/>
    <property type="match status" value="1"/>
</dbReference>
<dbReference type="InterPro" id="IPR002130">
    <property type="entry name" value="Cyclophilin-type_PPIase_dom"/>
</dbReference>